<dbReference type="SUPFAM" id="SSF56436">
    <property type="entry name" value="C-type lectin-like"/>
    <property type="match status" value="2"/>
</dbReference>
<sequence>MLSFLLLLLLLGVISQFAEAACPYGGIQAFNPNQCYIISNIETTWTSAESVCDYLGGHLVSIQSDSENDYVARVLHANSYTSFSDIYIGAYVSGGTWKWSDYTVEFAYANFKGAVTVDTDDVGSLILSRANFGQWNILSSSYLPKPHSFACQVPNCYFNAESRRESLKNLLETAYYDSTTSYYYFGTPAQMMVFSDAEHECMKIGGHLPSISNAYDNAAVQNAAYNILRGPGTGGKVILGYSNLMMNGFTWSDGNPSRYTNWAPGEPVTVVPGVAWMDILTGQWNTAAPTATSNFLCALPANRVPCS</sequence>
<organism evidence="3 4">
    <name type="scientific">Haemonchus contortus</name>
    <name type="common">Barber pole worm</name>
    <dbReference type="NCBI Taxonomy" id="6289"/>
    <lineage>
        <taxon>Eukaryota</taxon>
        <taxon>Metazoa</taxon>
        <taxon>Ecdysozoa</taxon>
        <taxon>Nematoda</taxon>
        <taxon>Chromadorea</taxon>
        <taxon>Rhabditida</taxon>
        <taxon>Rhabditina</taxon>
        <taxon>Rhabditomorpha</taxon>
        <taxon>Strongyloidea</taxon>
        <taxon>Trichostrongylidae</taxon>
        <taxon>Haemonchus</taxon>
    </lineage>
</organism>
<reference evidence="4" key="1">
    <citation type="submission" date="2020-12" db="UniProtKB">
        <authorList>
            <consortium name="WormBaseParasite"/>
        </authorList>
    </citation>
    <scope>IDENTIFICATION</scope>
    <source>
        <strain evidence="4">MHco3</strain>
    </source>
</reference>
<protein>
    <submittedName>
        <fullName evidence="4">C-type lectin domain-containing protein</fullName>
    </submittedName>
</protein>
<feature type="chain" id="PRO_5029595289" evidence="1">
    <location>
        <begin position="21"/>
        <end position="307"/>
    </location>
</feature>
<feature type="signal peptide" evidence="1">
    <location>
        <begin position="1"/>
        <end position="20"/>
    </location>
</feature>
<keyword evidence="1" id="KW-0732">Signal</keyword>
<proteinExistence type="predicted"/>
<dbReference type="InterPro" id="IPR016187">
    <property type="entry name" value="CTDL_fold"/>
</dbReference>
<feature type="domain" description="C-type lectin" evidence="2">
    <location>
        <begin position="31"/>
        <end position="136"/>
    </location>
</feature>
<dbReference type="OrthoDB" id="5795186at2759"/>
<name>A0A7I4YSE0_HAECO</name>
<evidence type="ECO:0000259" key="2">
    <source>
        <dbReference type="PROSITE" id="PS50041"/>
    </source>
</evidence>
<dbReference type="InterPro" id="IPR016186">
    <property type="entry name" value="C-type_lectin-like/link_sf"/>
</dbReference>
<dbReference type="InterPro" id="IPR050111">
    <property type="entry name" value="C-type_lectin/snaclec_domain"/>
</dbReference>
<dbReference type="PROSITE" id="PS50041">
    <property type="entry name" value="C_TYPE_LECTIN_2"/>
    <property type="match status" value="2"/>
</dbReference>
<dbReference type="OMA" id="SDAEHEC"/>
<feature type="domain" description="C-type lectin" evidence="2">
    <location>
        <begin position="183"/>
        <end position="298"/>
    </location>
</feature>
<dbReference type="InterPro" id="IPR001304">
    <property type="entry name" value="C-type_lectin-like"/>
</dbReference>
<dbReference type="Proteomes" id="UP000025227">
    <property type="component" value="Unplaced"/>
</dbReference>
<dbReference type="Gene3D" id="3.10.100.10">
    <property type="entry name" value="Mannose-Binding Protein A, subunit A"/>
    <property type="match status" value="2"/>
</dbReference>
<dbReference type="CDD" id="cd00037">
    <property type="entry name" value="CLECT"/>
    <property type="match status" value="2"/>
</dbReference>
<evidence type="ECO:0000313" key="4">
    <source>
        <dbReference type="WBParaSite" id="HCON_00134470-00001"/>
    </source>
</evidence>
<dbReference type="WBParaSite" id="HCON_00134470-00001">
    <property type="protein sequence ID" value="HCON_00134470-00001"/>
    <property type="gene ID" value="HCON_00134470"/>
</dbReference>
<evidence type="ECO:0000313" key="3">
    <source>
        <dbReference type="Proteomes" id="UP000025227"/>
    </source>
</evidence>
<dbReference type="Pfam" id="PF00059">
    <property type="entry name" value="Lectin_C"/>
    <property type="match status" value="2"/>
</dbReference>
<accession>A0A7I4YSE0</accession>
<dbReference type="SMART" id="SM00034">
    <property type="entry name" value="CLECT"/>
    <property type="match status" value="2"/>
</dbReference>
<evidence type="ECO:0000256" key="1">
    <source>
        <dbReference type="SAM" id="SignalP"/>
    </source>
</evidence>
<dbReference type="AlphaFoldDB" id="A0A7I4YSE0"/>
<dbReference type="PANTHER" id="PTHR22803">
    <property type="entry name" value="MANNOSE, PHOSPHOLIPASE, LECTIN RECEPTOR RELATED"/>
    <property type="match status" value="1"/>
</dbReference>
<keyword evidence="3" id="KW-1185">Reference proteome</keyword>